<accession>A0ABN7UTL4</accession>
<gene>
    <name evidence="2" type="ORF">GMARGA_LOCUS9677</name>
</gene>
<keyword evidence="3" id="KW-1185">Reference proteome</keyword>
<reference evidence="2 3" key="1">
    <citation type="submission" date="2021-06" db="EMBL/GenBank/DDBJ databases">
        <authorList>
            <person name="Kallberg Y."/>
            <person name="Tangrot J."/>
            <person name="Rosling A."/>
        </authorList>
    </citation>
    <scope>NUCLEOTIDE SEQUENCE [LARGE SCALE GENOMIC DNA]</scope>
    <source>
        <strain evidence="2 3">120-4 pot B 10/14</strain>
    </source>
</reference>
<name>A0ABN7UTL4_GIGMA</name>
<keyword evidence="1" id="KW-0175">Coiled coil</keyword>
<organism evidence="2 3">
    <name type="scientific">Gigaspora margarita</name>
    <dbReference type="NCBI Taxonomy" id="4874"/>
    <lineage>
        <taxon>Eukaryota</taxon>
        <taxon>Fungi</taxon>
        <taxon>Fungi incertae sedis</taxon>
        <taxon>Mucoromycota</taxon>
        <taxon>Glomeromycotina</taxon>
        <taxon>Glomeromycetes</taxon>
        <taxon>Diversisporales</taxon>
        <taxon>Gigasporaceae</taxon>
        <taxon>Gigaspora</taxon>
    </lineage>
</organism>
<feature type="non-terminal residue" evidence="2">
    <location>
        <position position="1"/>
    </location>
</feature>
<evidence type="ECO:0000256" key="1">
    <source>
        <dbReference type="SAM" id="Coils"/>
    </source>
</evidence>
<sequence>MSFENITEVQEVQQEDRIEFLYHTVLDYETRLNGYQQNVNNYENRINSLKSTNQTLIKTIKDLKDTIS</sequence>
<proteinExistence type="predicted"/>
<comment type="caution">
    <text evidence="2">The sequence shown here is derived from an EMBL/GenBank/DDBJ whole genome shotgun (WGS) entry which is preliminary data.</text>
</comment>
<feature type="coiled-coil region" evidence="1">
    <location>
        <begin position="25"/>
        <end position="66"/>
    </location>
</feature>
<feature type="non-terminal residue" evidence="2">
    <location>
        <position position="68"/>
    </location>
</feature>
<dbReference type="Proteomes" id="UP000789901">
    <property type="component" value="Unassembled WGS sequence"/>
</dbReference>
<evidence type="ECO:0000313" key="2">
    <source>
        <dbReference type="EMBL" id="CAG8657119.1"/>
    </source>
</evidence>
<dbReference type="EMBL" id="CAJVQB010005256">
    <property type="protein sequence ID" value="CAG8657119.1"/>
    <property type="molecule type" value="Genomic_DNA"/>
</dbReference>
<protein>
    <submittedName>
        <fullName evidence="2">8405_t:CDS:1</fullName>
    </submittedName>
</protein>
<evidence type="ECO:0000313" key="3">
    <source>
        <dbReference type="Proteomes" id="UP000789901"/>
    </source>
</evidence>